<keyword evidence="2 9" id="KW-1003">Cell membrane</keyword>
<dbReference type="Pfam" id="PF01043">
    <property type="entry name" value="SecA_PP_bind"/>
    <property type="match status" value="1"/>
</dbReference>
<dbReference type="PANTHER" id="PTHR30612">
    <property type="entry name" value="SECA INNER MEMBRANE COMPONENT OF SEC PROTEIN SECRETION SYSTEM"/>
    <property type="match status" value="1"/>
</dbReference>
<evidence type="ECO:0000256" key="8">
    <source>
        <dbReference type="ARBA" id="ARBA00023136"/>
    </source>
</evidence>
<dbReference type="SUPFAM" id="SSF52540">
    <property type="entry name" value="P-loop containing nucleoside triphosphate hydrolases"/>
    <property type="match status" value="2"/>
</dbReference>
<feature type="domain" description="SecA family profile" evidence="11">
    <location>
        <begin position="37"/>
        <end position="632"/>
    </location>
</feature>
<evidence type="ECO:0000256" key="6">
    <source>
        <dbReference type="ARBA" id="ARBA00022967"/>
    </source>
</evidence>
<dbReference type="GO" id="GO:0043952">
    <property type="term" value="P:protein transport by the Sec complex"/>
    <property type="evidence" value="ECO:0007669"/>
    <property type="project" value="TreeGrafter"/>
</dbReference>
<dbReference type="AlphaFoldDB" id="A0A6B3RMZ5"/>
<feature type="binding site" evidence="9">
    <location>
        <position position="125"/>
    </location>
    <ligand>
        <name>ATP</name>
        <dbReference type="ChEBI" id="CHEBI:30616"/>
    </ligand>
</feature>
<keyword evidence="7 9" id="KW-0811">Translocation</keyword>
<feature type="domain" description="Helicase ATP-binding" evidence="10">
    <location>
        <begin position="127"/>
        <end position="282"/>
    </location>
</feature>
<dbReference type="CDD" id="cd17928">
    <property type="entry name" value="DEXDc_SecA"/>
    <property type="match status" value="1"/>
</dbReference>
<dbReference type="PRINTS" id="PR00906">
    <property type="entry name" value="SECA"/>
</dbReference>
<dbReference type="Gene3D" id="3.90.1440.10">
    <property type="entry name" value="SecA, preprotein cross-linking domain"/>
    <property type="match status" value="1"/>
</dbReference>
<organism evidence="12 13">
    <name type="scientific">Pseudotabrizicola algicola</name>
    <dbReference type="NCBI Taxonomy" id="2709381"/>
    <lineage>
        <taxon>Bacteria</taxon>
        <taxon>Pseudomonadati</taxon>
        <taxon>Pseudomonadota</taxon>
        <taxon>Alphaproteobacteria</taxon>
        <taxon>Rhodobacterales</taxon>
        <taxon>Paracoccaceae</taxon>
        <taxon>Pseudotabrizicola</taxon>
    </lineage>
</organism>
<dbReference type="SMART" id="SM00957">
    <property type="entry name" value="SecA_DEAD"/>
    <property type="match status" value="1"/>
</dbReference>
<dbReference type="GO" id="GO:0005829">
    <property type="term" value="C:cytosol"/>
    <property type="evidence" value="ECO:0007669"/>
    <property type="project" value="TreeGrafter"/>
</dbReference>
<dbReference type="GO" id="GO:0065002">
    <property type="term" value="P:intracellular protein transmembrane transport"/>
    <property type="evidence" value="ECO:0007669"/>
    <property type="project" value="UniProtKB-UniRule"/>
</dbReference>
<evidence type="ECO:0000256" key="2">
    <source>
        <dbReference type="ARBA" id="ARBA00022475"/>
    </source>
</evidence>
<keyword evidence="5 9" id="KW-0653">Protein transport</keyword>
<reference evidence="12 13" key="1">
    <citation type="submission" date="2020-02" db="EMBL/GenBank/DDBJ databases">
        <title>Rhodobacter algicola sp. nov., isolated from microalga culture.</title>
        <authorList>
            <person name="Park C.-Y."/>
        </authorList>
    </citation>
    <scope>NUCLEOTIDE SEQUENCE [LARGE SCALE GENOMIC DNA]</scope>
    <source>
        <strain evidence="12 13">ETT8</strain>
    </source>
</reference>
<dbReference type="GO" id="GO:0017038">
    <property type="term" value="P:protein import"/>
    <property type="evidence" value="ECO:0007669"/>
    <property type="project" value="InterPro"/>
</dbReference>
<dbReference type="Gene3D" id="3.40.50.300">
    <property type="entry name" value="P-loop containing nucleotide triphosphate hydrolases"/>
    <property type="match status" value="2"/>
</dbReference>
<dbReference type="InterPro" id="IPR000185">
    <property type="entry name" value="SecA"/>
</dbReference>
<dbReference type="PANTHER" id="PTHR30612:SF0">
    <property type="entry name" value="CHLOROPLAST PROTEIN-TRANSPORTING ATPASE"/>
    <property type="match status" value="1"/>
</dbReference>
<keyword evidence="3 9" id="KW-0547">Nucleotide-binding</keyword>
<proteinExistence type="inferred from homology"/>
<protein>
    <recommendedName>
        <fullName evidence="9">Protein translocase subunit SecA</fullName>
        <ecNumber evidence="9">7.4.2.8</ecNumber>
    </recommendedName>
</protein>
<dbReference type="InterPro" id="IPR014001">
    <property type="entry name" value="Helicase_ATP-bd"/>
</dbReference>
<dbReference type="FunFam" id="3.40.50.300:FF:000429">
    <property type="entry name" value="Preprotein translocase subunit SecA"/>
    <property type="match status" value="1"/>
</dbReference>
<keyword evidence="4 9" id="KW-0067">ATP-binding</keyword>
<dbReference type="InterPro" id="IPR014018">
    <property type="entry name" value="SecA_motor_DEAD"/>
</dbReference>
<feature type="binding site" evidence="9">
    <location>
        <begin position="143"/>
        <end position="147"/>
    </location>
    <ligand>
        <name>ATP</name>
        <dbReference type="ChEBI" id="CHEBI:30616"/>
    </ligand>
</feature>
<keyword evidence="6 9" id="KW-1278">Translocase</keyword>
<dbReference type="EMBL" id="JAAIKE010000003">
    <property type="protein sequence ID" value="NEX46563.1"/>
    <property type="molecule type" value="Genomic_DNA"/>
</dbReference>
<evidence type="ECO:0000256" key="4">
    <source>
        <dbReference type="ARBA" id="ARBA00022840"/>
    </source>
</evidence>
<dbReference type="EC" id="7.4.2.8" evidence="9"/>
<comment type="caution">
    <text evidence="12">The sequence shown here is derived from an EMBL/GenBank/DDBJ whole genome shotgun (WGS) entry which is preliminary data.</text>
</comment>
<evidence type="ECO:0000256" key="5">
    <source>
        <dbReference type="ARBA" id="ARBA00022927"/>
    </source>
</evidence>
<evidence type="ECO:0000256" key="7">
    <source>
        <dbReference type="ARBA" id="ARBA00023010"/>
    </source>
</evidence>
<comment type="catalytic activity">
    <reaction evidence="9">
        <text>ATP + H2O + cellular proteinSide 1 = ADP + phosphate + cellular proteinSide 2.</text>
        <dbReference type="EC" id="7.4.2.8"/>
    </reaction>
</comment>
<name>A0A6B3RMZ5_9RHOB</name>
<evidence type="ECO:0000256" key="9">
    <source>
        <dbReference type="HAMAP-Rule" id="MF_01382"/>
    </source>
</evidence>
<evidence type="ECO:0000256" key="1">
    <source>
        <dbReference type="ARBA" id="ARBA00022448"/>
    </source>
</evidence>
<dbReference type="PROSITE" id="PS51196">
    <property type="entry name" value="SECA_MOTOR_DEAD"/>
    <property type="match status" value="1"/>
</dbReference>
<sequence length="672" mass="74135">MSDLAFHAASPLLRLPQVQDYAERPDVEDKALDRWWQRASGLWMSQGTGLRGWRLRAILPQVRHHAAEMAVLEDAALQQRAAMLRPALRAALARGRPRAAAIGPAFALVREVAGRQLGMRHFDVQLTGAWAMMQGMVAEMRTGEGKTLCATLAAATMALGGTPVHVITVNDYLAHRDAELMRPLYTFLGLTVGVVQAGQSEAERQAIYQADIVHASNKEIAFDYLRDRMVLRRDPGNLRRKLGRIAGVKRGPLRMRGLHCAIIDEADSVLIDEARTPLIISGQSVAGLGRDTAMLRRAMGAALDLTETTDYRVKANERRVELTDLGKDRLEDMAEAEPDASGFGIRVIREHAVVQALTALHVFHRDEDYILRDGKVQIVDENTGRVMADRSWSEGLHQMVELKEGVELTDPRETLSRITYQRFFRRYARLAGMTGTARDAGWELWSVYGLRVARIPTNRPDIRRFAPDRVLRDEDAKWRAIAERVADLHAQGAPVLLGTRSVAASETASARLATLGIPHQVLSAAQDADEAEIVARAGQAGAVTVATNIAGRGTDIKLGAGVAAFGGLHVILTERHDSRRVDRQLEGRCGRQGDPGRVEAFLSLEDELMRGNGARLWRGAASLALALGPRAAGVFIRRRQRQIERLHARMRHDLLEVDRNLGGLLAFSGQME</sequence>
<keyword evidence="1 9" id="KW-0813">Transport</keyword>
<dbReference type="GO" id="GO:0005886">
    <property type="term" value="C:plasma membrane"/>
    <property type="evidence" value="ECO:0007669"/>
    <property type="project" value="UniProtKB-SubCell"/>
</dbReference>
<dbReference type="SMART" id="SM00958">
    <property type="entry name" value="SecA_PP_bind"/>
    <property type="match status" value="1"/>
</dbReference>
<dbReference type="SUPFAM" id="SSF81767">
    <property type="entry name" value="Pre-protein crosslinking domain of SecA"/>
    <property type="match status" value="1"/>
</dbReference>
<keyword evidence="13" id="KW-1185">Reference proteome</keyword>
<dbReference type="Proteomes" id="UP000481421">
    <property type="component" value="Unassembled WGS sequence"/>
</dbReference>
<dbReference type="GO" id="GO:0005524">
    <property type="term" value="F:ATP binding"/>
    <property type="evidence" value="ECO:0007669"/>
    <property type="project" value="UniProtKB-UniRule"/>
</dbReference>
<dbReference type="InterPro" id="IPR036670">
    <property type="entry name" value="SecA_X-link_sf"/>
</dbReference>
<keyword evidence="9" id="KW-0963">Cytoplasm</keyword>
<comment type="function">
    <text evidence="9">Part of the Sec protein translocase complex. Interacts with the SecYEG preprotein conducting channel. Has a central role in coupling the hydrolysis of ATP to the transfer of proteins into and across the cell membrane, serving both as a receptor for the preprotein-SecB complex and as an ATP-driven molecular motor driving the stepwise translocation of polypeptide chains across the membrane.</text>
</comment>
<evidence type="ECO:0000259" key="10">
    <source>
        <dbReference type="PROSITE" id="PS51192"/>
    </source>
</evidence>
<dbReference type="GO" id="GO:0008564">
    <property type="term" value="F:protein-exporting ATPase activity"/>
    <property type="evidence" value="ECO:0007669"/>
    <property type="project" value="UniProtKB-EC"/>
</dbReference>
<dbReference type="GO" id="GO:0006605">
    <property type="term" value="P:protein targeting"/>
    <property type="evidence" value="ECO:0007669"/>
    <property type="project" value="UniProtKB-UniRule"/>
</dbReference>
<dbReference type="CDD" id="cd18803">
    <property type="entry name" value="SF2_C_secA"/>
    <property type="match status" value="1"/>
</dbReference>
<feature type="binding site" evidence="9">
    <location>
        <position position="555"/>
    </location>
    <ligand>
        <name>ATP</name>
        <dbReference type="ChEBI" id="CHEBI:30616"/>
    </ligand>
</feature>
<comment type="similarity">
    <text evidence="9">Belongs to the SecA family.</text>
</comment>
<evidence type="ECO:0000313" key="12">
    <source>
        <dbReference type="EMBL" id="NEX46563.1"/>
    </source>
</evidence>
<dbReference type="Pfam" id="PF07517">
    <property type="entry name" value="SecA_DEAD"/>
    <property type="match status" value="1"/>
</dbReference>
<dbReference type="InterPro" id="IPR011130">
    <property type="entry name" value="SecA_preprotein_X-link_dom"/>
</dbReference>
<evidence type="ECO:0000313" key="13">
    <source>
        <dbReference type="Proteomes" id="UP000481421"/>
    </source>
</evidence>
<dbReference type="HAMAP" id="MF_01382">
    <property type="entry name" value="SecA"/>
    <property type="match status" value="1"/>
</dbReference>
<dbReference type="GO" id="GO:0031522">
    <property type="term" value="C:cell envelope Sec protein transport complex"/>
    <property type="evidence" value="ECO:0007669"/>
    <property type="project" value="TreeGrafter"/>
</dbReference>
<dbReference type="RefSeq" id="WP_164611408.1">
    <property type="nucleotide sequence ID" value="NZ_JAAIKE010000003.1"/>
</dbReference>
<dbReference type="InterPro" id="IPR044722">
    <property type="entry name" value="SecA_SF2_C"/>
</dbReference>
<evidence type="ECO:0000259" key="11">
    <source>
        <dbReference type="PROSITE" id="PS51196"/>
    </source>
</evidence>
<gene>
    <name evidence="9" type="primary">secA</name>
    <name evidence="12" type="ORF">G3572_10135</name>
</gene>
<dbReference type="InterPro" id="IPR027417">
    <property type="entry name" value="P-loop_NTPase"/>
</dbReference>
<comment type="subcellular location">
    <subcellularLocation>
        <location evidence="9">Cell membrane</location>
        <topology evidence="9">Peripheral membrane protein</topology>
        <orientation evidence="9">Cytoplasmic side</orientation>
    </subcellularLocation>
    <subcellularLocation>
        <location evidence="9">Cytoplasm</location>
    </subcellularLocation>
    <text evidence="9">Distribution is 50-50.</text>
</comment>
<accession>A0A6B3RMZ5</accession>
<dbReference type="InterPro" id="IPR011115">
    <property type="entry name" value="SecA_DEAD"/>
</dbReference>
<evidence type="ECO:0000256" key="3">
    <source>
        <dbReference type="ARBA" id="ARBA00022741"/>
    </source>
</evidence>
<comment type="subunit">
    <text evidence="9">Monomer and homodimer. Part of the essential Sec protein translocation apparatus which comprises SecA, SecYEG and auxiliary proteins SecDF-YajC and YidC.</text>
</comment>
<dbReference type="PROSITE" id="PS51192">
    <property type="entry name" value="HELICASE_ATP_BIND_1"/>
    <property type="match status" value="1"/>
</dbReference>
<keyword evidence="8 9" id="KW-0472">Membrane</keyword>
<dbReference type="Pfam" id="PF21090">
    <property type="entry name" value="P-loop_SecA"/>
    <property type="match status" value="2"/>
</dbReference>